<dbReference type="Gene3D" id="1.20.1720.10">
    <property type="entry name" value="Multidrug resistance protein D"/>
    <property type="match status" value="1"/>
</dbReference>
<dbReference type="PANTHER" id="PTHR42718">
    <property type="entry name" value="MAJOR FACILITATOR SUPERFAMILY MULTIDRUG TRANSPORTER MFSC"/>
    <property type="match status" value="1"/>
</dbReference>
<evidence type="ECO:0000256" key="7">
    <source>
        <dbReference type="SAM" id="Phobius"/>
    </source>
</evidence>
<feature type="domain" description="Major facilitator superfamily (MFS) profile" evidence="8">
    <location>
        <begin position="9"/>
        <end position="457"/>
    </location>
</feature>
<keyword evidence="6 7" id="KW-0472">Membrane</keyword>
<dbReference type="InterPro" id="IPR020846">
    <property type="entry name" value="MFS_dom"/>
</dbReference>
<dbReference type="RefSeq" id="WP_312874559.1">
    <property type="nucleotide sequence ID" value="NZ_WOFH01000005.1"/>
</dbReference>
<evidence type="ECO:0000256" key="3">
    <source>
        <dbReference type="ARBA" id="ARBA00022475"/>
    </source>
</evidence>
<keyword evidence="10" id="KW-1185">Reference proteome</keyword>
<feature type="transmembrane region" description="Helical" evidence="7">
    <location>
        <begin position="298"/>
        <end position="317"/>
    </location>
</feature>
<feature type="transmembrane region" description="Helical" evidence="7">
    <location>
        <begin position="225"/>
        <end position="243"/>
    </location>
</feature>
<keyword evidence="3" id="KW-1003">Cell membrane</keyword>
<evidence type="ECO:0000256" key="1">
    <source>
        <dbReference type="ARBA" id="ARBA00004651"/>
    </source>
</evidence>
<protein>
    <submittedName>
        <fullName evidence="9">DHA2 family efflux MFS transporter permease subunit</fullName>
    </submittedName>
</protein>
<sequence>MTRGGYRWTLAVVAVGAFMITMDNTVVTGALPTIMRELRLSDAARDWVATGYILAFACLLVAGGRLADVLGCRATFVAGMAVFTAASAACGFATGAGPLILARVVQGAGAALALPATQVMITVGRDDRRRTVGTIVWVGAASVATAAGPTVGGLIVQHWDWGWIFLINLVPGVLVILLGLIVLTGREGKSGARVDLPGLLVSAVTLFSLTFALEHGGRHGFGDRAALGALVAAAAGTACFAWVEHRAADPMIDPRHLRDRVFAGGLASQLLYGAGFNGMIFYSAVFLQRYLGFSPPRAGLVLLPPAIAVMLLTPVAFRLADRFGPRPAIGGGLAVMACGMVWFSTIRQGDGYTDLMPGVLVVGVGAAMGMPLMVYVLKAVPEERAGVASGVVNLVREASGAFGIAILGLLVQHVPAPGASAAELERFRDGTASGLLLAAVLVLVGGLISGLTLPRRRASEF</sequence>
<feature type="transmembrane region" description="Helical" evidence="7">
    <location>
        <begin position="264"/>
        <end position="286"/>
    </location>
</feature>
<accession>A0A7K1L1A3</accession>
<keyword evidence="2" id="KW-0813">Transport</keyword>
<evidence type="ECO:0000313" key="10">
    <source>
        <dbReference type="Proteomes" id="UP000432015"/>
    </source>
</evidence>
<dbReference type="CDD" id="cd17321">
    <property type="entry name" value="MFS_MMR_MDR_like"/>
    <property type="match status" value="1"/>
</dbReference>
<dbReference type="InterPro" id="IPR004638">
    <property type="entry name" value="EmrB-like"/>
</dbReference>
<evidence type="ECO:0000259" key="8">
    <source>
        <dbReference type="PROSITE" id="PS50850"/>
    </source>
</evidence>
<dbReference type="NCBIfam" id="TIGR00711">
    <property type="entry name" value="efflux_EmrB"/>
    <property type="match status" value="1"/>
</dbReference>
<proteinExistence type="predicted"/>
<dbReference type="GO" id="GO:0022857">
    <property type="term" value="F:transmembrane transporter activity"/>
    <property type="evidence" value="ECO:0007669"/>
    <property type="project" value="InterPro"/>
</dbReference>
<gene>
    <name evidence="9" type="ORF">GNZ18_16195</name>
</gene>
<reference evidence="9 10" key="1">
    <citation type="submission" date="2019-11" db="EMBL/GenBank/DDBJ databases">
        <authorList>
            <person name="Cao P."/>
        </authorList>
    </citation>
    <scope>NUCLEOTIDE SEQUENCE [LARGE SCALE GENOMIC DNA]</scope>
    <source>
        <strain evidence="9 10">NEAU-AAG5</strain>
    </source>
</reference>
<feature type="transmembrane region" description="Helical" evidence="7">
    <location>
        <begin position="12"/>
        <end position="35"/>
    </location>
</feature>
<evidence type="ECO:0000256" key="2">
    <source>
        <dbReference type="ARBA" id="ARBA00022448"/>
    </source>
</evidence>
<dbReference type="AlphaFoldDB" id="A0A7K1L1A3"/>
<evidence type="ECO:0000256" key="5">
    <source>
        <dbReference type="ARBA" id="ARBA00022989"/>
    </source>
</evidence>
<feature type="transmembrane region" description="Helical" evidence="7">
    <location>
        <begin position="100"/>
        <end position="123"/>
    </location>
</feature>
<keyword evidence="4 7" id="KW-0812">Transmembrane</keyword>
<dbReference type="GO" id="GO:0005886">
    <property type="term" value="C:plasma membrane"/>
    <property type="evidence" value="ECO:0007669"/>
    <property type="project" value="UniProtKB-SubCell"/>
</dbReference>
<evidence type="ECO:0000256" key="4">
    <source>
        <dbReference type="ARBA" id="ARBA00022692"/>
    </source>
</evidence>
<feature type="transmembrane region" description="Helical" evidence="7">
    <location>
        <begin position="47"/>
        <end position="67"/>
    </location>
</feature>
<dbReference type="Proteomes" id="UP000432015">
    <property type="component" value="Unassembled WGS sequence"/>
</dbReference>
<comment type="subcellular location">
    <subcellularLocation>
        <location evidence="1">Cell membrane</location>
        <topology evidence="1">Multi-pass membrane protein</topology>
    </subcellularLocation>
</comment>
<feature type="transmembrane region" description="Helical" evidence="7">
    <location>
        <begin position="74"/>
        <end position="94"/>
    </location>
</feature>
<dbReference type="Gene3D" id="1.20.1250.20">
    <property type="entry name" value="MFS general substrate transporter like domains"/>
    <property type="match status" value="1"/>
</dbReference>
<comment type="caution">
    <text evidence="9">The sequence shown here is derived from an EMBL/GenBank/DDBJ whole genome shotgun (WGS) entry which is preliminary data.</text>
</comment>
<feature type="transmembrane region" description="Helical" evidence="7">
    <location>
        <begin position="196"/>
        <end position="213"/>
    </location>
</feature>
<dbReference type="PRINTS" id="PR01036">
    <property type="entry name" value="TCRTETB"/>
</dbReference>
<name>A0A7K1L1A3_9ACTN</name>
<feature type="transmembrane region" description="Helical" evidence="7">
    <location>
        <begin position="358"/>
        <end position="377"/>
    </location>
</feature>
<dbReference type="SUPFAM" id="SSF103473">
    <property type="entry name" value="MFS general substrate transporter"/>
    <property type="match status" value="1"/>
</dbReference>
<feature type="transmembrane region" description="Helical" evidence="7">
    <location>
        <begin position="161"/>
        <end position="184"/>
    </location>
</feature>
<dbReference type="InterPro" id="IPR011701">
    <property type="entry name" value="MFS"/>
</dbReference>
<evidence type="ECO:0000313" key="9">
    <source>
        <dbReference type="EMBL" id="MUN38137.1"/>
    </source>
</evidence>
<feature type="transmembrane region" description="Helical" evidence="7">
    <location>
        <begin position="398"/>
        <end position="415"/>
    </location>
</feature>
<feature type="transmembrane region" description="Helical" evidence="7">
    <location>
        <begin position="135"/>
        <end position="155"/>
    </location>
</feature>
<evidence type="ECO:0000256" key="6">
    <source>
        <dbReference type="ARBA" id="ARBA00023136"/>
    </source>
</evidence>
<keyword evidence="5 7" id="KW-1133">Transmembrane helix</keyword>
<feature type="transmembrane region" description="Helical" evidence="7">
    <location>
        <begin position="435"/>
        <end position="453"/>
    </location>
</feature>
<dbReference type="Pfam" id="PF07690">
    <property type="entry name" value="MFS_1"/>
    <property type="match status" value="1"/>
</dbReference>
<dbReference type="InterPro" id="IPR036259">
    <property type="entry name" value="MFS_trans_sf"/>
</dbReference>
<organism evidence="9 10">
    <name type="scientific">Actinomadura litoris</name>
    <dbReference type="NCBI Taxonomy" id="2678616"/>
    <lineage>
        <taxon>Bacteria</taxon>
        <taxon>Bacillati</taxon>
        <taxon>Actinomycetota</taxon>
        <taxon>Actinomycetes</taxon>
        <taxon>Streptosporangiales</taxon>
        <taxon>Thermomonosporaceae</taxon>
        <taxon>Actinomadura</taxon>
    </lineage>
</organism>
<dbReference type="PROSITE" id="PS50850">
    <property type="entry name" value="MFS"/>
    <property type="match status" value="1"/>
</dbReference>
<feature type="transmembrane region" description="Helical" evidence="7">
    <location>
        <begin position="329"/>
        <end position="346"/>
    </location>
</feature>
<dbReference type="PANTHER" id="PTHR42718:SF46">
    <property type="entry name" value="BLR6921 PROTEIN"/>
    <property type="match status" value="1"/>
</dbReference>
<dbReference type="EMBL" id="WOFH01000005">
    <property type="protein sequence ID" value="MUN38137.1"/>
    <property type="molecule type" value="Genomic_DNA"/>
</dbReference>